<feature type="chain" id="PRO_5037976226" evidence="1">
    <location>
        <begin position="17"/>
        <end position="267"/>
    </location>
</feature>
<feature type="domain" description="DUF2059" evidence="2">
    <location>
        <begin position="71"/>
        <end position="128"/>
    </location>
</feature>
<feature type="signal peptide" evidence="1">
    <location>
        <begin position="1"/>
        <end position="16"/>
    </location>
</feature>
<dbReference type="AlphaFoldDB" id="A0A967BFE4"/>
<name>A0A967BFE4_9RHOB</name>
<dbReference type="Proteomes" id="UP000639775">
    <property type="component" value="Unassembled WGS sequence"/>
</dbReference>
<protein>
    <submittedName>
        <fullName evidence="3">DUF2059 domain-containing protein</fullName>
    </submittedName>
</protein>
<keyword evidence="1" id="KW-0732">Signal</keyword>
<organism evidence="3 4">
    <name type="scientific">Roseovarius gahaiensis</name>
    <dbReference type="NCBI Taxonomy" id="2716691"/>
    <lineage>
        <taxon>Bacteria</taxon>
        <taxon>Pseudomonadati</taxon>
        <taxon>Pseudomonadota</taxon>
        <taxon>Alphaproteobacteria</taxon>
        <taxon>Rhodobacterales</taxon>
        <taxon>Roseobacteraceae</taxon>
        <taxon>Roseovarius</taxon>
    </lineage>
</organism>
<dbReference type="EMBL" id="JAAORB010000038">
    <property type="protein sequence ID" value="NHQ75580.1"/>
    <property type="molecule type" value="Genomic_DNA"/>
</dbReference>
<evidence type="ECO:0000256" key="1">
    <source>
        <dbReference type="SAM" id="SignalP"/>
    </source>
</evidence>
<accession>A0A967BFE4</accession>
<evidence type="ECO:0000259" key="2">
    <source>
        <dbReference type="Pfam" id="PF09832"/>
    </source>
</evidence>
<evidence type="ECO:0000313" key="3">
    <source>
        <dbReference type="EMBL" id="NHQ75580.1"/>
    </source>
</evidence>
<comment type="caution">
    <text evidence="3">The sequence shown here is derived from an EMBL/GenBank/DDBJ whole genome shotgun (WGS) entry which is preliminary data.</text>
</comment>
<gene>
    <name evidence="3" type="ORF">HAT86_14055</name>
</gene>
<proteinExistence type="predicted"/>
<sequence>MAMSALLLASAGYAQAAERDRLQAFLEVTGFDVALDSIALSAKDAPLMLGMDSSDFGDEWSATAAEVFETQKMRDTALDILSQTLESDLLAHAAGFYASDLGQRLVEVENAAHMAEDDEKAQIGEKLVTRMAQESDPRLKVLRKLTRAVNSDDVSVRAVQEIQVRFLMAASSAGVLETELDEGNLRAILRGSEDELRESLRESAVIAAAYTYRDIPEEDLRAYLDALQDPKMQRVYELMNAVQYEIMASRFEVLAGRMAEIGRGQDL</sequence>
<evidence type="ECO:0000313" key="4">
    <source>
        <dbReference type="Proteomes" id="UP000639775"/>
    </source>
</evidence>
<keyword evidence="4" id="KW-1185">Reference proteome</keyword>
<dbReference type="InterPro" id="IPR018637">
    <property type="entry name" value="DUF2059"/>
</dbReference>
<dbReference type="Pfam" id="PF09832">
    <property type="entry name" value="DUF2059"/>
    <property type="match status" value="1"/>
</dbReference>
<reference evidence="3" key="1">
    <citation type="submission" date="2020-03" db="EMBL/GenBank/DDBJ databases">
        <title>Roseovarius gahaiensis sp. nov., isolated from Gahai Saline Lake, China.</title>
        <authorList>
            <person name="Sun X."/>
        </authorList>
    </citation>
    <scope>NUCLEOTIDE SEQUENCE</scope>
    <source>
        <strain evidence="3">GH877</strain>
    </source>
</reference>